<dbReference type="Gene3D" id="3.40.50.1390">
    <property type="entry name" value="Resolvase, N-terminal catalytic domain"/>
    <property type="match status" value="1"/>
</dbReference>
<evidence type="ECO:0000256" key="1">
    <source>
        <dbReference type="ARBA" id="ARBA00023125"/>
    </source>
</evidence>
<keyword evidence="2" id="KW-0233">DNA recombination</keyword>
<dbReference type="InterPro" id="IPR006119">
    <property type="entry name" value="Resolv_N"/>
</dbReference>
<dbReference type="InterPro" id="IPR050639">
    <property type="entry name" value="SSR_resolvase"/>
</dbReference>
<evidence type="ECO:0000256" key="3">
    <source>
        <dbReference type="SAM" id="MobiDB-lite"/>
    </source>
</evidence>
<dbReference type="EMBL" id="VFPP01000001">
    <property type="protein sequence ID" value="TQM80583.1"/>
    <property type="molecule type" value="Genomic_DNA"/>
</dbReference>
<dbReference type="CDD" id="cd00338">
    <property type="entry name" value="Ser_Recombinase"/>
    <property type="match status" value="1"/>
</dbReference>
<evidence type="ECO:0000313" key="5">
    <source>
        <dbReference type="EMBL" id="TQM80583.1"/>
    </source>
</evidence>
<dbReference type="SMART" id="SM00857">
    <property type="entry name" value="Resolvase"/>
    <property type="match status" value="1"/>
</dbReference>
<comment type="caution">
    <text evidence="5">The sequence shown here is derived from an EMBL/GenBank/DDBJ whole genome shotgun (WGS) entry which is preliminary data.</text>
</comment>
<dbReference type="GO" id="GO:0003677">
    <property type="term" value="F:DNA binding"/>
    <property type="evidence" value="ECO:0007669"/>
    <property type="project" value="UniProtKB-KW"/>
</dbReference>
<name>A0A543JCK7_9PSEU</name>
<dbReference type="Proteomes" id="UP000316628">
    <property type="component" value="Unassembled WGS sequence"/>
</dbReference>
<dbReference type="PANTHER" id="PTHR30461">
    <property type="entry name" value="DNA-INVERTASE FROM LAMBDOID PROPHAGE"/>
    <property type="match status" value="1"/>
</dbReference>
<dbReference type="GO" id="GO:0000150">
    <property type="term" value="F:DNA strand exchange activity"/>
    <property type="evidence" value="ECO:0007669"/>
    <property type="project" value="InterPro"/>
</dbReference>
<protein>
    <submittedName>
        <fullName evidence="5">Recombinase</fullName>
    </submittedName>
</protein>
<feature type="compositionally biased region" description="Basic residues" evidence="3">
    <location>
        <begin position="1"/>
        <end position="15"/>
    </location>
</feature>
<evidence type="ECO:0000259" key="4">
    <source>
        <dbReference type="PROSITE" id="PS51736"/>
    </source>
</evidence>
<dbReference type="Pfam" id="PF00239">
    <property type="entry name" value="Resolvase"/>
    <property type="match status" value="1"/>
</dbReference>
<dbReference type="AlphaFoldDB" id="A0A543JCK7"/>
<evidence type="ECO:0000256" key="2">
    <source>
        <dbReference type="ARBA" id="ARBA00023172"/>
    </source>
</evidence>
<dbReference type="PROSITE" id="PS51736">
    <property type="entry name" value="RECOMBINASES_3"/>
    <property type="match status" value="1"/>
</dbReference>
<gene>
    <name evidence="5" type="ORF">FHX81_2920</name>
</gene>
<reference evidence="5 6" key="1">
    <citation type="submission" date="2019-06" db="EMBL/GenBank/DDBJ databases">
        <title>Sequencing the genomes of 1000 actinobacteria strains.</title>
        <authorList>
            <person name="Klenk H.-P."/>
        </authorList>
    </citation>
    <scope>NUCLEOTIDE SEQUENCE [LARGE SCALE GENOMIC DNA]</scope>
    <source>
        <strain evidence="5 6">DSM 45456</strain>
    </source>
</reference>
<dbReference type="PANTHER" id="PTHR30461:SF2">
    <property type="entry name" value="SERINE RECOMBINASE PINE-RELATED"/>
    <property type="match status" value="1"/>
</dbReference>
<feature type="domain" description="Resolvase/invertase-type recombinase catalytic" evidence="4">
    <location>
        <begin position="30"/>
        <end position="177"/>
    </location>
</feature>
<dbReference type="InterPro" id="IPR036162">
    <property type="entry name" value="Resolvase-like_N_sf"/>
</dbReference>
<sequence length="544" mass="62224">MSAPTPRKRRLKKQTSNRPPVVPFTPDNDAALCYLRQSHFSDESTSTEVQTRDTHRWASAYDVPITETVEDLHVSGDLEPYKRDGLKVWLSDAPPKPWKTLVVSKLDRLVRNVMDALALLEWLRARGKRLVSIAEGIDSSNSMSEFMITLIAAFARMERERMRERFRDSKAALKEAGRWAGEGHIYGTMPVELPKGGWILGLDPYAVKILHTLSKMARAGKSLTEMCDWLTENKVVTPRDRQLQLGAERRGEDLTTVELKEKTWRLTSLRRLLVDPALVDFGIFEPAEQADISARLEEKARRKARGSNQPYQFSGVLVCPECLEPLWHRIATNTRTRKDGSKSEYVYRYWRCPSRKHGPSMRAEEIEPLAEQAFYRIFAMVPVRERIVLPPTNHANDIAKLEREHGKLMSGIARAKSPEARRQIMDDGDKILADIDMLRALPADPGGVQWVPTDRTWQQELAVMTPEDRRLRWLELGFAFAVQKRPDGTWSAGWRLPDGWQEAMPELAEWRDRIGTTGETVEVTDLLDWTRVGLTEPKHGQDQS</sequence>
<accession>A0A543JCK7</accession>
<keyword evidence="6" id="KW-1185">Reference proteome</keyword>
<proteinExistence type="predicted"/>
<evidence type="ECO:0000313" key="6">
    <source>
        <dbReference type="Proteomes" id="UP000316628"/>
    </source>
</evidence>
<feature type="region of interest" description="Disordered" evidence="3">
    <location>
        <begin position="1"/>
        <end position="23"/>
    </location>
</feature>
<dbReference type="SUPFAM" id="SSF53041">
    <property type="entry name" value="Resolvase-like"/>
    <property type="match status" value="1"/>
</dbReference>
<keyword evidence="1" id="KW-0238">DNA-binding</keyword>
<organism evidence="5 6">
    <name type="scientific">Saccharothrix saharensis</name>
    <dbReference type="NCBI Taxonomy" id="571190"/>
    <lineage>
        <taxon>Bacteria</taxon>
        <taxon>Bacillati</taxon>
        <taxon>Actinomycetota</taxon>
        <taxon>Actinomycetes</taxon>
        <taxon>Pseudonocardiales</taxon>
        <taxon>Pseudonocardiaceae</taxon>
        <taxon>Saccharothrix</taxon>
    </lineage>
</organism>
<dbReference type="RefSeq" id="WP_170232048.1">
    <property type="nucleotide sequence ID" value="NZ_VFPP01000001.1"/>
</dbReference>